<gene>
    <name evidence="1" type="ORF">Lmac_2319</name>
</gene>
<organism evidence="1 2">
    <name type="scientific">Legionella maceachernii</name>
    <dbReference type="NCBI Taxonomy" id="466"/>
    <lineage>
        <taxon>Bacteria</taxon>
        <taxon>Pseudomonadati</taxon>
        <taxon>Pseudomonadota</taxon>
        <taxon>Gammaproteobacteria</taxon>
        <taxon>Legionellales</taxon>
        <taxon>Legionellaceae</taxon>
        <taxon>Legionella</taxon>
    </lineage>
</organism>
<dbReference type="InterPro" id="IPR052922">
    <property type="entry name" value="Cytidylate_Kinase-2"/>
</dbReference>
<evidence type="ECO:0000313" key="1">
    <source>
        <dbReference type="EMBL" id="KTD25341.1"/>
    </source>
</evidence>
<sequence>MINLQRIMIIGRPGSGKSTFSVMLQKSLNIPLFHLDKYFFIADWVPREYEDFLSLQKELVAKPCWIIDGNSSKSFEIRYREADMCLYFNLPKWLCYWRVFKRLFYKASEIDDRAAGCNETVRWSLLSYMWNYEQRINPLLNALKNQYPKVKFIELRSPYDVAHLMRVLTHKEEYSIVTGF</sequence>
<keyword evidence="2" id="KW-1185">Reference proteome</keyword>
<dbReference type="Gene3D" id="3.40.50.300">
    <property type="entry name" value="P-loop containing nucleotide triphosphate hydrolases"/>
    <property type="match status" value="1"/>
</dbReference>
<reference evidence="1 2" key="1">
    <citation type="submission" date="2015-11" db="EMBL/GenBank/DDBJ databases">
        <title>Genomic analysis of 38 Legionella species identifies large and diverse effector repertoires.</title>
        <authorList>
            <person name="Burstein D."/>
            <person name="Amaro F."/>
            <person name="Zusman T."/>
            <person name="Lifshitz Z."/>
            <person name="Cohen O."/>
            <person name="Gilbert J.A."/>
            <person name="Pupko T."/>
            <person name="Shuman H.A."/>
            <person name="Segal G."/>
        </authorList>
    </citation>
    <scope>NUCLEOTIDE SEQUENCE [LARGE SCALE GENOMIC DNA]</scope>
    <source>
        <strain evidence="1 2">PX-1-G2-E2</strain>
    </source>
</reference>
<dbReference type="STRING" id="466.Lmac_2319"/>
<dbReference type="EMBL" id="LNYL01000045">
    <property type="protein sequence ID" value="KTD25341.1"/>
    <property type="molecule type" value="Genomic_DNA"/>
</dbReference>
<name>A0A0W0VZE3_9GAMM</name>
<dbReference type="PATRIC" id="fig|466.6.peg.2461"/>
<dbReference type="OrthoDB" id="5296079at2"/>
<dbReference type="PANTHER" id="PTHR37816">
    <property type="entry name" value="YALI0E33011P"/>
    <property type="match status" value="1"/>
</dbReference>
<comment type="caution">
    <text evidence="1">The sequence shown here is derived from an EMBL/GenBank/DDBJ whole genome shotgun (WGS) entry which is preliminary data.</text>
</comment>
<dbReference type="Proteomes" id="UP000054908">
    <property type="component" value="Unassembled WGS sequence"/>
</dbReference>
<protein>
    <submittedName>
        <fullName evidence="1">Topology modulation protein</fullName>
    </submittedName>
</protein>
<dbReference type="SUPFAM" id="SSF52540">
    <property type="entry name" value="P-loop containing nucleoside triphosphate hydrolases"/>
    <property type="match status" value="1"/>
</dbReference>
<dbReference type="InterPro" id="IPR027417">
    <property type="entry name" value="P-loop_NTPase"/>
</dbReference>
<accession>A0A0W0VZE3</accession>
<dbReference type="RefSeq" id="WP_058453033.1">
    <property type="nucleotide sequence ID" value="NZ_CAAAIB010000012.1"/>
</dbReference>
<dbReference type="AlphaFoldDB" id="A0A0W0VZE3"/>
<dbReference type="PANTHER" id="PTHR37816:SF2">
    <property type="entry name" value="DNA TOPOLOGY MODULATION PROTEIN FLAR-RELATED PROTEIN"/>
    <property type="match status" value="1"/>
</dbReference>
<proteinExistence type="predicted"/>
<evidence type="ECO:0000313" key="2">
    <source>
        <dbReference type="Proteomes" id="UP000054908"/>
    </source>
</evidence>